<dbReference type="InterPro" id="IPR040676">
    <property type="entry name" value="DUF5641"/>
</dbReference>
<keyword evidence="3" id="KW-1185">Reference proteome</keyword>
<dbReference type="PANTHER" id="PTHR47331:SF1">
    <property type="entry name" value="GAG-LIKE PROTEIN"/>
    <property type="match status" value="1"/>
</dbReference>
<dbReference type="PANTHER" id="PTHR47331">
    <property type="entry name" value="PHD-TYPE DOMAIN-CONTAINING PROTEIN"/>
    <property type="match status" value="1"/>
</dbReference>
<evidence type="ECO:0000259" key="1">
    <source>
        <dbReference type="Pfam" id="PF18701"/>
    </source>
</evidence>
<protein>
    <recommendedName>
        <fullName evidence="1">DUF5641 domain-containing protein</fullName>
    </recommendedName>
</protein>
<proteinExistence type="predicted"/>
<reference evidence="2 3" key="1">
    <citation type="journal article" date="2014" name="Curr. Biol.">
        <title>The genome of the clonal raider ant Cerapachys biroi.</title>
        <authorList>
            <person name="Oxley P.R."/>
            <person name="Ji L."/>
            <person name="Fetter-Pruneda I."/>
            <person name="McKenzie S.K."/>
            <person name="Li C."/>
            <person name="Hu H."/>
            <person name="Zhang G."/>
            <person name="Kronauer D.J."/>
        </authorList>
    </citation>
    <scope>NUCLEOTIDE SEQUENCE [LARGE SCALE GENOMIC DNA]</scope>
</reference>
<dbReference type="Proteomes" id="UP000053097">
    <property type="component" value="Unassembled WGS sequence"/>
</dbReference>
<dbReference type="EMBL" id="KK107599">
    <property type="protein sequence ID" value="EZA48601.1"/>
    <property type="molecule type" value="Genomic_DNA"/>
</dbReference>
<sequence>MHERFLKIGQLVLLRNASLPPGKWELGRITQCHPGADGCVRVVTVKTAASEFKRPIVKLCVLPVDCEASSP</sequence>
<evidence type="ECO:0000313" key="2">
    <source>
        <dbReference type="EMBL" id="EZA48601.1"/>
    </source>
</evidence>
<dbReference type="STRING" id="2015173.A0A026VYU3"/>
<dbReference type="OMA" id="RITQCHP"/>
<accession>A0A026VYU3</accession>
<gene>
    <name evidence="2" type="ORF">X777_13669</name>
</gene>
<feature type="domain" description="DUF5641" evidence="1">
    <location>
        <begin position="4"/>
        <end position="62"/>
    </location>
</feature>
<evidence type="ECO:0000313" key="3">
    <source>
        <dbReference type="Proteomes" id="UP000053097"/>
    </source>
</evidence>
<dbReference type="AlphaFoldDB" id="A0A026VYU3"/>
<dbReference type="OrthoDB" id="7548183at2759"/>
<dbReference type="Pfam" id="PF18701">
    <property type="entry name" value="DUF5641"/>
    <property type="match status" value="1"/>
</dbReference>
<organism evidence="2 3">
    <name type="scientific">Ooceraea biroi</name>
    <name type="common">Clonal raider ant</name>
    <name type="synonym">Cerapachys biroi</name>
    <dbReference type="NCBI Taxonomy" id="2015173"/>
    <lineage>
        <taxon>Eukaryota</taxon>
        <taxon>Metazoa</taxon>
        <taxon>Ecdysozoa</taxon>
        <taxon>Arthropoda</taxon>
        <taxon>Hexapoda</taxon>
        <taxon>Insecta</taxon>
        <taxon>Pterygota</taxon>
        <taxon>Neoptera</taxon>
        <taxon>Endopterygota</taxon>
        <taxon>Hymenoptera</taxon>
        <taxon>Apocrita</taxon>
        <taxon>Aculeata</taxon>
        <taxon>Formicoidea</taxon>
        <taxon>Formicidae</taxon>
        <taxon>Dorylinae</taxon>
        <taxon>Ooceraea</taxon>
    </lineage>
</organism>
<name>A0A026VYU3_OOCBI</name>